<evidence type="ECO:0000313" key="3">
    <source>
        <dbReference type="Proteomes" id="UP001165090"/>
    </source>
</evidence>
<name>A0ABQ5S245_9CHLO</name>
<dbReference type="EMBL" id="BSDZ01000016">
    <property type="protein sequence ID" value="GLI63809.1"/>
    <property type="molecule type" value="Genomic_DNA"/>
</dbReference>
<protein>
    <submittedName>
        <fullName evidence="2">Uncharacterized protein</fullName>
    </submittedName>
</protein>
<proteinExistence type="predicted"/>
<accession>A0ABQ5S245</accession>
<feature type="transmembrane region" description="Helical" evidence="1">
    <location>
        <begin position="99"/>
        <end position="123"/>
    </location>
</feature>
<comment type="caution">
    <text evidence="2">The sequence shown here is derived from an EMBL/GenBank/DDBJ whole genome shotgun (WGS) entry which is preliminary data.</text>
</comment>
<feature type="transmembrane region" description="Helical" evidence="1">
    <location>
        <begin position="29"/>
        <end position="51"/>
    </location>
</feature>
<keyword evidence="3" id="KW-1185">Reference proteome</keyword>
<feature type="non-terminal residue" evidence="2">
    <location>
        <position position="239"/>
    </location>
</feature>
<feature type="transmembrane region" description="Helical" evidence="1">
    <location>
        <begin position="71"/>
        <end position="92"/>
    </location>
</feature>
<gene>
    <name evidence="2" type="ORF">VaNZ11_006906</name>
</gene>
<reference evidence="2 3" key="1">
    <citation type="journal article" date="2023" name="IScience">
        <title>Expanded male sex-determining region conserved during the evolution of homothallism in the green alga Volvox.</title>
        <authorList>
            <person name="Yamamoto K."/>
            <person name="Matsuzaki R."/>
            <person name="Mahakham W."/>
            <person name="Heman W."/>
            <person name="Sekimoto H."/>
            <person name="Kawachi M."/>
            <person name="Minakuchi Y."/>
            <person name="Toyoda A."/>
            <person name="Nozaki H."/>
        </authorList>
    </citation>
    <scope>NUCLEOTIDE SEQUENCE [LARGE SCALE GENOMIC DNA]</scope>
    <source>
        <strain evidence="2 3">NIES-4468</strain>
    </source>
</reference>
<evidence type="ECO:0000256" key="1">
    <source>
        <dbReference type="SAM" id="Phobius"/>
    </source>
</evidence>
<keyword evidence="1" id="KW-0812">Transmembrane</keyword>
<evidence type="ECO:0000313" key="2">
    <source>
        <dbReference type="EMBL" id="GLI63809.1"/>
    </source>
</evidence>
<keyword evidence="1" id="KW-1133">Transmembrane helix</keyword>
<organism evidence="2 3">
    <name type="scientific">Volvox africanus</name>
    <dbReference type="NCBI Taxonomy" id="51714"/>
    <lineage>
        <taxon>Eukaryota</taxon>
        <taxon>Viridiplantae</taxon>
        <taxon>Chlorophyta</taxon>
        <taxon>core chlorophytes</taxon>
        <taxon>Chlorophyceae</taxon>
        <taxon>CS clade</taxon>
        <taxon>Chlamydomonadales</taxon>
        <taxon>Volvocaceae</taxon>
        <taxon>Volvox</taxon>
    </lineage>
</organism>
<keyword evidence="1" id="KW-0472">Membrane</keyword>
<dbReference type="Proteomes" id="UP001165090">
    <property type="component" value="Unassembled WGS sequence"/>
</dbReference>
<sequence length="239" mass="25187">MSRLARYLREHSAVRTNFWLNFLIHGSRICNIVILLIGFSMITYAGALYVAQPGGDGTSMTPAWPRGPPPASTIIFAAMGGTAALSAAAALGATSRHSLALLSIHLGLLALLMAAQVCLAAAVATYDNADGESGTVVPDMQGHFRYAGGGGFGDASNSVRRELCAALLAYKVVDAVTLGVETVTLLVGCLLHSAYMRADAQAEDLAEGLLPDSASPLLTTRRLEAQEQAQHQHQHHHSR</sequence>